<proteinExistence type="inferred from homology"/>
<dbReference type="AlphaFoldDB" id="A0A2S6EU79"/>
<comment type="function">
    <text evidence="9">Catalyzes the condensation of para-aminobenzoate (pABA) with 6-hydroxymethyl-7,8-dihydropterin diphosphate (DHPt-PP) to form 7,8-dihydropteroate (H2Pte), the immediate precursor of folate derivatives.</text>
</comment>
<evidence type="ECO:0000256" key="6">
    <source>
        <dbReference type="ARBA" id="ARBA00022723"/>
    </source>
</evidence>
<dbReference type="PROSITE" id="PS50972">
    <property type="entry name" value="PTERIN_BINDING"/>
    <property type="match status" value="1"/>
</dbReference>
<dbReference type="GO" id="GO:0005829">
    <property type="term" value="C:cytosol"/>
    <property type="evidence" value="ECO:0007669"/>
    <property type="project" value="TreeGrafter"/>
</dbReference>
<dbReference type="InterPro" id="IPR000489">
    <property type="entry name" value="Pterin-binding_dom"/>
</dbReference>
<dbReference type="Gene3D" id="3.20.20.20">
    <property type="entry name" value="Dihydropteroate synthase-like"/>
    <property type="match status" value="1"/>
</dbReference>
<organism evidence="10 11">
    <name type="scientific">Legionella pneumophila</name>
    <dbReference type="NCBI Taxonomy" id="446"/>
    <lineage>
        <taxon>Bacteria</taxon>
        <taxon>Pseudomonadati</taxon>
        <taxon>Pseudomonadota</taxon>
        <taxon>Gammaproteobacteria</taxon>
        <taxon>Legionellales</taxon>
        <taxon>Legionellaceae</taxon>
        <taxon>Legionella</taxon>
    </lineage>
</organism>
<dbReference type="Pfam" id="PF00809">
    <property type="entry name" value="Pterin_bind"/>
    <property type="match status" value="1"/>
</dbReference>
<protein>
    <recommendedName>
        <fullName evidence="4 9">Dihydropteroate synthase</fullName>
        <shortName evidence="9">DHPS</shortName>
        <ecNumber evidence="4 9">2.5.1.15</ecNumber>
    </recommendedName>
    <alternativeName>
        <fullName evidence="9">Dihydropteroate pyrophosphorylase</fullName>
    </alternativeName>
</protein>
<comment type="cofactor">
    <cofactor evidence="2 9">
        <name>Mg(2+)</name>
        <dbReference type="ChEBI" id="CHEBI:18420"/>
    </cofactor>
</comment>
<keyword evidence="7 9" id="KW-0460">Magnesium</keyword>
<dbReference type="GO" id="GO:0046872">
    <property type="term" value="F:metal ion binding"/>
    <property type="evidence" value="ECO:0007669"/>
    <property type="project" value="UniProtKB-KW"/>
</dbReference>
<dbReference type="GO" id="GO:0004156">
    <property type="term" value="F:dihydropteroate synthase activity"/>
    <property type="evidence" value="ECO:0007669"/>
    <property type="project" value="UniProtKB-EC"/>
</dbReference>
<comment type="similarity">
    <text evidence="9">Belongs to the DHPS family.</text>
</comment>
<dbReference type="PROSITE" id="PS00793">
    <property type="entry name" value="DHPS_2"/>
    <property type="match status" value="1"/>
</dbReference>
<dbReference type="NCBIfam" id="TIGR01496">
    <property type="entry name" value="DHPS"/>
    <property type="match status" value="1"/>
</dbReference>
<evidence type="ECO:0000256" key="1">
    <source>
        <dbReference type="ARBA" id="ARBA00000012"/>
    </source>
</evidence>
<dbReference type="CDD" id="cd00739">
    <property type="entry name" value="DHPS"/>
    <property type="match status" value="1"/>
</dbReference>
<evidence type="ECO:0000256" key="5">
    <source>
        <dbReference type="ARBA" id="ARBA00022679"/>
    </source>
</evidence>
<keyword evidence="6 9" id="KW-0479">Metal-binding</keyword>
<comment type="caution">
    <text evidence="10">The sequence shown here is derived from an EMBL/GenBank/DDBJ whole genome shotgun (WGS) entry which is preliminary data.</text>
</comment>
<dbReference type="OrthoDB" id="9811744at2"/>
<evidence type="ECO:0000256" key="4">
    <source>
        <dbReference type="ARBA" id="ARBA00012458"/>
    </source>
</evidence>
<dbReference type="PANTHER" id="PTHR20941">
    <property type="entry name" value="FOLATE SYNTHESIS PROTEINS"/>
    <property type="match status" value="1"/>
</dbReference>
<dbReference type="EC" id="2.5.1.15" evidence="4 9"/>
<dbReference type="SUPFAM" id="SSF51717">
    <property type="entry name" value="Dihydropteroate synthetase-like"/>
    <property type="match status" value="1"/>
</dbReference>
<dbReference type="GO" id="GO:0046656">
    <property type="term" value="P:folic acid biosynthetic process"/>
    <property type="evidence" value="ECO:0007669"/>
    <property type="project" value="UniProtKB-KW"/>
</dbReference>
<evidence type="ECO:0000256" key="2">
    <source>
        <dbReference type="ARBA" id="ARBA00001946"/>
    </source>
</evidence>
<dbReference type="RefSeq" id="WP_027228774.1">
    <property type="nucleotide sequence ID" value="NZ_CP017601.1"/>
</dbReference>
<dbReference type="Proteomes" id="UP000239239">
    <property type="component" value="Unassembled WGS sequence"/>
</dbReference>
<keyword evidence="5 9" id="KW-0808">Transferase</keyword>
<name>A0A2S6EU79_LEGPN</name>
<keyword evidence="8 9" id="KW-0289">Folate biosynthesis</keyword>
<dbReference type="InterPro" id="IPR006390">
    <property type="entry name" value="DHP_synth_dom"/>
</dbReference>
<comment type="catalytic activity">
    <reaction evidence="1">
        <text>(7,8-dihydropterin-6-yl)methyl diphosphate + 4-aminobenzoate = 7,8-dihydropteroate + diphosphate</text>
        <dbReference type="Rhea" id="RHEA:19949"/>
        <dbReference type="ChEBI" id="CHEBI:17836"/>
        <dbReference type="ChEBI" id="CHEBI:17839"/>
        <dbReference type="ChEBI" id="CHEBI:33019"/>
        <dbReference type="ChEBI" id="CHEBI:72950"/>
        <dbReference type="EC" id="2.5.1.15"/>
    </reaction>
</comment>
<sequence>MNPEQFLGWLERKSQPKPSLVFEKPLIMGVLNVTSDSFYDGGKYLSVDRACEHAFQLIACGADLIDIGGESTKPGAPSVPLEIELSRVLPVIKQLRGLADVCISIDTNKPEVMEAAIDAGANMINDVYALRRDGALKVAAQLDVPVCLMHMKGEPRTMQENPSYPEGIITELQHFFEERIDKCQKAGLNRNKLILDPGFGFGKRVKDNLELIYHLNELCSFGLPILLGVSRKSTIGAVLNNEVEQRLIGSITLGIYAALKGTAIIRTHDVGETNQALTMINAIYQAGEEIS</sequence>
<evidence type="ECO:0000256" key="8">
    <source>
        <dbReference type="ARBA" id="ARBA00022909"/>
    </source>
</evidence>
<dbReference type="PROSITE" id="PS00792">
    <property type="entry name" value="DHPS_1"/>
    <property type="match status" value="1"/>
</dbReference>
<dbReference type="EMBL" id="PQWY01000021">
    <property type="protein sequence ID" value="PPK28716.1"/>
    <property type="molecule type" value="Genomic_DNA"/>
</dbReference>
<dbReference type="PANTHER" id="PTHR20941:SF1">
    <property type="entry name" value="FOLIC ACID SYNTHESIS PROTEIN FOL1"/>
    <property type="match status" value="1"/>
</dbReference>
<dbReference type="UniPathway" id="UPA00077">
    <property type="reaction ID" value="UER00156"/>
</dbReference>
<dbReference type="InterPro" id="IPR011005">
    <property type="entry name" value="Dihydropteroate_synth-like_sf"/>
</dbReference>
<reference evidence="10 11" key="1">
    <citation type="submission" date="2018-02" db="EMBL/GenBank/DDBJ databases">
        <title>Draft genome sequences of four Legionella pneumophila clinical strains isolated in Ontario.</title>
        <authorList>
            <person name="Fortuna A."/>
            <person name="Ramnarine R."/>
            <person name="Li A."/>
            <person name="Frantz C."/>
            <person name="Mallo G."/>
        </authorList>
    </citation>
    <scope>NUCLEOTIDE SEQUENCE [LARGE SCALE GENOMIC DNA]</scope>
    <source>
        <strain evidence="10 11">LG61</strain>
    </source>
</reference>
<dbReference type="InterPro" id="IPR045031">
    <property type="entry name" value="DHP_synth-like"/>
</dbReference>
<evidence type="ECO:0000256" key="7">
    <source>
        <dbReference type="ARBA" id="ARBA00022842"/>
    </source>
</evidence>
<gene>
    <name evidence="10" type="primary">folP</name>
    <name evidence="10" type="ORF">C3928_14830</name>
</gene>
<accession>A0A2S6EU79</accession>
<dbReference type="GO" id="GO:0046654">
    <property type="term" value="P:tetrahydrofolate biosynthetic process"/>
    <property type="evidence" value="ECO:0007669"/>
    <property type="project" value="UniProtKB-UniPathway"/>
</dbReference>
<evidence type="ECO:0000313" key="11">
    <source>
        <dbReference type="Proteomes" id="UP000239239"/>
    </source>
</evidence>
<evidence type="ECO:0000313" key="10">
    <source>
        <dbReference type="EMBL" id="PPK28716.1"/>
    </source>
</evidence>
<comment type="pathway">
    <text evidence="3 9">Cofactor biosynthesis; tetrahydrofolate biosynthesis; 7,8-dihydrofolate from 2-amino-4-hydroxy-6-hydroxymethyl-7,8-dihydropteridine diphosphate and 4-aminobenzoate: step 1/2.</text>
</comment>
<evidence type="ECO:0000256" key="3">
    <source>
        <dbReference type="ARBA" id="ARBA00004763"/>
    </source>
</evidence>
<evidence type="ECO:0000256" key="9">
    <source>
        <dbReference type="RuleBase" id="RU361205"/>
    </source>
</evidence>